<evidence type="ECO:0000313" key="2">
    <source>
        <dbReference type="EMBL" id="GAV85622.1"/>
    </source>
</evidence>
<reference evidence="3" key="1">
    <citation type="submission" date="2016-04" db="EMBL/GenBank/DDBJ databases">
        <title>Cephalotus genome sequencing.</title>
        <authorList>
            <person name="Fukushima K."/>
            <person name="Hasebe M."/>
            <person name="Fang X."/>
        </authorList>
    </citation>
    <scope>NUCLEOTIDE SEQUENCE [LARGE SCALE GENOMIC DNA]</scope>
    <source>
        <strain evidence="3">cv. St1</strain>
    </source>
</reference>
<comment type="caution">
    <text evidence="2">The sequence shown here is derived from an EMBL/GenBank/DDBJ whole genome shotgun (WGS) entry which is preliminary data.</text>
</comment>
<dbReference type="InterPro" id="IPR055298">
    <property type="entry name" value="AtLOH3-like"/>
</dbReference>
<proteinExistence type="predicted"/>
<dbReference type="STRING" id="3775.A0A1Q3CZJ7"/>
<dbReference type="Proteomes" id="UP000187406">
    <property type="component" value="Unassembled WGS sequence"/>
</dbReference>
<dbReference type="InterPro" id="IPR006580">
    <property type="entry name" value="Znf_TTF"/>
</dbReference>
<dbReference type="AlphaFoldDB" id="A0A1Q3CZJ7"/>
<accession>A0A1Q3CZJ7</accession>
<sequence length="266" mass="30776">RCYIRAKPYQPMLSKYPLSDPTNHLQHFQASWFQQFPGWLEYSPTVDATFFLPCYVFSCKQNNRFGADAFTVKGFQNWKKVNGSHLNSLRSLVSLFDATCSVLESIIFDKTARSQCGDADAALNMLTSFEFIFNLHLMRDILGITDDLCQALQRKSQDIVNAINLVSSTKALIKRLREFGWDDHFQNVKSFCEHHDINILDMSACYIAGRGRYRPQDHHVDVEHHYRIDVFTTAIDSQLQELNNIFNETTVTTQVQFWHLDLCFGP</sequence>
<keyword evidence="3" id="KW-1185">Reference proteome</keyword>
<dbReference type="PANTHER" id="PTHR11697:SF230">
    <property type="entry name" value="ZINC FINGER, MYM DOMAIN CONTAINING 1"/>
    <property type="match status" value="1"/>
</dbReference>
<dbReference type="OrthoDB" id="785612at2759"/>
<evidence type="ECO:0000313" key="3">
    <source>
        <dbReference type="Proteomes" id="UP000187406"/>
    </source>
</evidence>
<protein>
    <recommendedName>
        <fullName evidence="1">TTF-type domain-containing protein</fullName>
    </recommendedName>
</protein>
<name>A0A1Q3CZJ7_CEPFO</name>
<evidence type="ECO:0000259" key="1">
    <source>
        <dbReference type="SMART" id="SM00597"/>
    </source>
</evidence>
<dbReference type="EMBL" id="BDDD01003624">
    <property type="protein sequence ID" value="GAV85622.1"/>
    <property type="molecule type" value="Genomic_DNA"/>
</dbReference>
<organism evidence="2 3">
    <name type="scientific">Cephalotus follicularis</name>
    <name type="common">Albany pitcher plant</name>
    <dbReference type="NCBI Taxonomy" id="3775"/>
    <lineage>
        <taxon>Eukaryota</taxon>
        <taxon>Viridiplantae</taxon>
        <taxon>Streptophyta</taxon>
        <taxon>Embryophyta</taxon>
        <taxon>Tracheophyta</taxon>
        <taxon>Spermatophyta</taxon>
        <taxon>Magnoliopsida</taxon>
        <taxon>eudicotyledons</taxon>
        <taxon>Gunneridae</taxon>
        <taxon>Pentapetalae</taxon>
        <taxon>rosids</taxon>
        <taxon>fabids</taxon>
        <taxon>Oxalidales</taxon>
        <taxon>Cephalotaceae</taxon>
        <taxon>Cephalotus</taxon>
    </lineage>
</organism>
<dbReference type="PANTHER" id="PTHR11697">
    <property type="entry name" value="GENERAL TRANSCRIPTION FACTOR 2-RELATED ZINC FINGER PROTEIN"/>
    <property type="match status" value="1"/>
</dbReference>
<dbReference type="SMART" id="SM00597">
    <property type="entry name" value="ZnF_TTF"/>
    <property type="match status" value="1"/>
</dbReference>
<feature type="non-terminal residue" evidence="2">
    <location>
        <position position="1"/>
    </location>
</feature>
<feature type="domain" description="TTF-type" evidence="1">
    <location>
        <begin position="24"/>
        <end position="113"/>
    </location>
</feature>
<dbReference type="InParanoid" id="A0A1Q3CZJ7"/>
<gene>
    <name evidence="2" type="ORF">CFOL_v3_29058</name>
</gene>